<dbReference type="Proteomes" id="UP000466906">
    <property type="component" value="Chromosome"/>
</dbReference>
<dbReference type="KEGG" id="malv:MALV_36330"/>
<protein>
    <submittedName>
        <fullName evidence="1">Uncharacterized protein</fullName>
    </submittedName>
</protein>
<evidence type="ECO:0000313" key="2">
    <source>
        <dbReference type="Proteomes" id="UP000466906"/>
    </source>
</evidence>
<dbReference type="EMBL" id="AP022565">
    <property type="protein sequence ID" value="BBX28508.1"/>
    <property type="molecule type" value="Genomic_DNA"/>
</dbReference>
<sequence length="180" mass="20525">MRLMVGIRGERRGAPRPHDYFESVPDYTDTLPDYRRLAREIGQEIAATRPPNVLAHNGRAFWKLTDADSGALAWLAFTRPDARSALARRKVWTLIPYLQEFMANWFVSVDHALTEQSQWIHTNIDVYEARELALLVPQPTAGDIKRITRPEAVLTLDDIDRHKVTTVLGKGTAHAMKARR</sequence>
<keyword evidence="2" id="KW-1185">Reference proteome</keyword>
<accession>A0A6N4UVP4</accession>
<reference evidence="1 2" key="1">
    <citation type="journal article" date="2019" name="Emerg. Microbes Infect.">
        <title>Comprehensive subspecies identification of 175 nontuberculous mycobacteria species based on 7547 genomic profiles.</title>
        <authorList>
            <person name="Matsumoto Y."/>
            <person name="Kinjo T."/>
            <person name="Motooka D."/>
            <person name="Nabeya D."/>
            <person name="Jung N."/>
            <person name="Uechi K."/>
            <person name="Horii T."/>
            <person name="Iida T."/>
            <person name="Fujita J."/>
            <person name="Nakamura S."/>
        </authorList>
    </citation>
    <scope>NUCLEOTIDE SEQUENCE [LARGE SCALE GENOMIC DNA]</scope>
    <source>
        <strain evidence="1 2">JCM 12272</strain>
    </source>
</reference>
<proteinExistence type="predicted"/>
<name>A0A6N4UVP4_9MYCO</name>
<organism evidence="1 2">
    <name type="scientific">Mycolicibacterium alvei</name>
    <dbReference type="NCBI Taxonomy" id="67081"/>
    <lineage>
        <taxon>Bacteria</taxon>
        <taxon>Bacillati</taxon>
        <taxon>Actinomycetota</taxon>
        <taxon>Actinomycetes</taxon>
        <taxon>Mycobacteriales</taxon>
        <taxon>Mycobacteriaceae</taxon>
        <taxon>Mycolicibacterium</taxon>
    </lineage>
</organism>
<dbReference type="AlphaFoldDB" id="A0A6N4UVP4"/>
<gene>
    <name evidence="1" type="ORF">MALV_36330</name>
</gene>
<evidence type="ECO:0000313" key="1">
    <source>
        <dbReference type="EMBL" id="BBX28508.1"/>
    </source>
</evidence>